<keyword evidence="5" id="KW-0732">Signal</keyword>
<dbReference type="InterPro" id="IPR001969">
    <property type="entry name" value="Aspartic_peptidase_AS"/>
</dbReference>
<dbReference type="InterPro" id="IPR034164">
    <property type="entry name" value="Pepsin-like_dom"/>
</dbReference>
<evidence type="ECO:0000256" key="2">
    <source>
        <dbReference type="ARBA" id="ARBA00022750"/>
    </source>
</evidence>
<accession>A0A2L2SV10</accession>
<dbReference type="GO" id="GO:0000324">
    <property type="term" value="C:fungal-type vacuole"/>
    <property type="evidence" value="ECO:0007669"/>
    <property type="project" value="TreeGrafter"/>
</dbReference>
<dbReference type="PROSITE" id="PS51767">
    <property type="entry name" value="PEPTIDASE_A1"/>
    <property type="match status" value="1"/>
</dbReference>
<feature type="domain" description="Peptidase A1" evidence="6">
    <location>
        <begin position="35"/>
        <end position="371"/>
    </location>
</feature>
<proteinExistence type="inferred from homology"/>
<keyword evidence="2 4" id="KW-0064">Aspartyl protease</keyword>
<reference evidence="8" key="1">
    <citation type="submission" date="2014-10" db="EMBL/GenBank/DDBJ databases">
        <authorList>
            <person name="King R."/>
        </authorList>
    </citation>
    <scope>NUCLEOTIDE SEQUENCE [LARGE SCALE GENOMIC DNA]</scope>
    <source>
        <strain evidence="8">A3/5</strain>
    </source>
</reference>
<dbReference type="InterPro" id="IPR001461">
    <property type="entry name" value="Aspartic_peptidase_A1"/>
</dbReference>
<dbReference type="Proteomes" id="UP000245910">
    <property type="component" value="Chromosome II"/>
</dbReference>
<dbReference type="GO" id="GO:0004190">
    <property type="term" value="F:aspartic-type endopeptidase activity"/>
    <property type="evidence" value="ECO:0007669"/>
    <property type="project" value="UniProtKB-KW"/>
</dbReference>
<dbReference type="PROSITE" id="PS00141">
    <property type="entry name" value="ASP_PROTEASE"/>
    <property type="match status" value="1"/>
</dbReference>
<dbReference type="SUPFAM" id="SSF50630">
    <property type="entry name" value="Acid proteases"/>
    <property type="match status" value="1"/>
</dbReference>
<evidence type="ECO:0000256" key="5">
    <source>
        <dbReference type="SAM" id="SignalP"/>
    </source>
</evidence>
<dbReference type="STRING" id="56646.A0A2L2SV10"/>
<keyword evidence="4" id="KW-0378">Hydrolase</keyword>
<organism evidence="7 8">
    <name type="scientific">Fusarium venenatum</name>
    <dbReference type="NCBI Taxonomy" id="56646"/>
    <lineage>
        <taxon>Eukaryota</taxon>
        <taxon>Fungi</taxon>
        <taxon>Dikarya</taxon>
        <taxon>Ascomycota</taxon>
        <taxon>Pezizomycotina</taxon>
        <taxon>Sordariomycetes</taxon>
        <taxon>Hypocreomycetidae</taxon>
        <taxon>Hypocreales</taxon>
        <taxon>Nectriaceae</taxon>
        <taxon>Fusarium</taxon>
    </lineage>
</organism>
<feature type="chain" id="PRO_5014701507" description="Peptidase A1 domain-containing protein" evidence="5">
    <location>
        <begin position="22"/>
        <end position="384"/>
    </location>
</feature>
<dbReference type="AlphaFoldDB" id="A0A2L2SV10"/>
<dbReference type="PANTHER" id="PTHR47966">
    <property type="entry name" value="BETA-SITE APP-CLEAVING ENZYME, ISOFORM A-RELATED"/>
    <property type="match status" value="1"/>
</dbReference>
<evidence type="ECO:0000313" key="7">
    <source>
        <dbReference type="EMBL" id="CEI61374.1"/>
    </source>
</evidence>
<dbReference type="GeneID" id="37257449"/>
<evidence type="ECO:0000313" key="8">
    <source>
        <dbReference type="Proteomes" id="UP000245910"/>
    </source>
</evidence>
<dbReference type="Pfam" id="PF00026">
    <property type="entry name" value="Asp"/>
    <property type="match status" value="1"/>
</dbReference>
<dbReference type="CDD" id="cd05471">
    <property type="entry name" value="pepsin_like"/>
    <property type="match status" value="1"/>
</dbReference>
<sequence>MTVTRFASALLASSVLGLASADVLDMPIIVKDGYKMVQFGIGTPAQTARLLFDTGSSSAWMVDAECAETCTHVNKGNRNGYNLTESSTGKKTGDDANIDYLGGKIVGPTIQDKFTAGGLKWDSKFIAANESTWTALAADGFMGLGFGSIQDGNATPIFESLMEQKLMDKPRFGIYYDGEDDTGDKPGKGVLTLGGSREDKYVEGDLISVPLTATNGDYDLWRSIIHSTTGKQDKKKCKTDRNEKRTEMNGMSVVFDTGASSITFPESMINDIYESIGMNYTAILKGEHTPLCSEFTKDWSVTFEIGYYGDEKNVTIRGDQLRRPGFAEREDACWPPFQDGPEGYALVGTLFLRNFYTVWDYSLFPGEVGFMNPQLSFGYLKEGF</sequence>
<dbReference type="RefSeq" id="XP_025585094.1">
    <property type="nucleotide sequence ID" value="XM_025734271.2"/>
</dbReference>
<feature type="active site" evidence="3">
    <location>
        <position position="53"/>
    </location>
</feature>
<dbReference type="PANTHER" id="PTHR47966:SF68">
    <property type="entry name" value="PEPTIDASE A1 DOMAIN-CONTAINING PROTEIN"/>
    <property type="match status" value="1"/>
</dbReference>
<evidence type="ECO:0000256" key="3">
    <source>
        <dbReference type="PIRSR" id="PIRSR601461-1"/>
    </source>
</evidence>
<dbReference type="OrthoDB" id="771136at2759"/>
<name>A0A2L2SV10_9HYPO</name>
<dbReference type="Gene3D" id="2.40.70.10">
    <property type="entry name" value="Acid Proteases"/>
    <property type="match status" value="2"/>
</dbReference>
<feature type="active site" evidence="3">
    <location>
        <position position="256"/>
    </location>
</feature>
<comment type="similarity">
    <text evidence="1 4">Belongs to the peptidase A1 family.</text>
</comment>
<keyword evidence="4" id="KW-0645">Protease</keyword>
<protein>
    <recommendedName>
        <fullName evidence="6">Peptidase A1 domain-containing protein</fullName>
    </recommendedName>
</protein>
<keyword evidence="8" id="KW-1185">Reference proteome</keyword>
<feature type="signal peptide" evidence="5">
    <location>
        <begin position="1"/>
        <end position="21"/>
    </location>
</feature>
<evidence type="ECO:0000256" key="1">
    <source>
        <dbReference type="ARBA" id="ARBA00007447"/>
    </source>
</evidence>
<dbReference type="PRINTS" id="PR00792">
    <property type="entry name" value="PEPSIN"/>
</dbReference>
<dbReference type="InterPro" id="IPR021109">
    <property type="entry name" value="Peptidase_aspartic_dom_sf"/>
</dbReference>
<evidence type="ECO:0000256" key="4">
    <source>
        <dbReference type="RuleBase" id="RU000454"/>
    </source>
</evidence>
<evidence type="ECO:0000259" key="6">
    <source>
        <dbReference type="PROSITE" id="PS51767"/>
    </source>
</evidence>
<dbReference type="EMBL" id="LN649230">
    <property type="protein sequence ID" value="CEI61374.1"/>
    <property type="molecule type" value="Genomic_DNA"/>
</dbReference>
<dbReference type="GO" id="GO:0006508">
    <property type="term" value="P:proteolysis"/>
    <property type="evidence" value="ECO:0007669"/>
    <property type="project" value="UniProtKB-KW"/>
</dbReference>
<dbReference type="InterPro" id="IPR033121">
    <property type="entry name" value="PEPTIDASE_A1"/>
</dbReference>
<dbReference type="KEGG" id="fvn:FVRRES_05810"/>